<organism evidence="3 4">
    <name type="scientific">Sphingomonas ginkgonis</name>
    <dbReference type="NCBI Taxonomy" id="2315330"/>
    <lineage>
        <taxon>Bacteria</taxon>
        <taxon>Pseudomonadati</taxon>
        <taxon>Pseudomonadota</taxon>
        <taxon>Alphaproteobacteria</taxon>
        <taxon>Sphingomonadales</taxon>
        <taxon>Sphingomonadaceae</taxon>
        <taxon>Sphingomonas</taxon>
    </lineage>
</organism>
<comment type="caution">
    <text evidence="3">The sequence shown here is derived from an EMBL/GenBank/DDBJ whole genome shotgun (WGS) entry which is preliminary data.</text>
</comment>
<evidence type="ECO:0000256" key="1">
    <source>
        <dbReference type="SAM" id="Phobius"/>
    </source>
</evidence>
<accession>A0A429V6Q2</accession>
<dbReference type="InterPro" id="IPR035897">
    <property type="entry name" value="Toll_tir_struct_dom_sf"/>
</dbReference>
<sequence length="719" mass="78839">MTEHQRLLPRDRPRSRARTPKQRYAAFISYAHEDEACAAWLHEALECFRVPPQLVGRLTKMGAIPQRLTPVFRDRHELAASDDLGEEIEDAIAGSRFLIVLCSPAAAASVWTNKEIDSFKRRHGEERVLALINDGEPGASAMHGREGEECFPPALRVRYDKRGRPTTQPAEPIAADLRAQGDGRRLALLKIIAGMLGVGLDDLAQRDAHRRHRRMFALTAASLAGMLVTSGLAVTAIRARDAAREERRQAEGLVGFMLGDLRRKLEPLGRLDVLDSVGTRALAFYARQDKRSLSDDSLAQRSRALTLLGELAQTRGDMAGALTRYAEAKATTAELLRRRPDDPQRLFDHAQNVYWTGYLDEQRGDLDQAIAAMRDYRRLAAQMVQRAPGKPEYQLEVVYADTNLGTMLMRGRHYREAADTYQNALNQSEQLAAAQPGSQDAQEQVSGALGWLAEAREFGGEFDEARLLRERETRLAQQLWARSKGDMSFRRDELAARAAHARILAALGDSPAALKEYETVNQLGAQLLKTDPSNSEWQQAIVTAATGEGTAALVAGDLARAADATRRACSGTDGLVARDRSVAAWRTTFRAECLRLRGALAERKGDHAAAADSARAAILAWRSASSGAPRAMGIAQAEARLGQALTGQGRLAEAGSALARAMASWPRGVEERPDELATKALLLRASGQEPAARQLAARLAAMGYRRADFLARWQQGSRQ</sequence>
<dbReference type="SMART" id="SM00255">
    <property type="entry name" value="TIR"/>
    <property type="match status" value="1"/>
</dbReference>
<evidence type="ECO:0000259" key="2">
    <source>
        <dbReference type="PROSITE" id="PS50104"/>
    </source>
</evidence>
<dbReference type="AlphaFoldDB" id="A0A429V6Q2"/>
<dbReference type="OrthoDB" id="7308181at2"/>
<keyword evidence="1" id="KW-0812">Transmembrane</keyword>
<dbReference type="PROSITE" id="PS50104">
    <property type="entry name" value="TIR"/>
    <property type="match status" value="1"/>
</dbReference>
<keyword evidence="1" id="KW-1133">Transmembrane helix</keyword>
<name>A0A429V6Q2_9SPHN</name>
<keyword evidence="4" id="KW-1185">Reference proteome</keyword>
<dbReference type="InterPro" id="IPR011990">
    <property type="entry name" value="TPR-like_helical_dom_sf"/>
</dbReference>
<dbReference type="GO" id="GO:0007165">
    <property type="term" value="P:signal transduction"/>
    <property type="evidence" value="ECO:0007669"/>
    <property type="project" value="InterPro"/>
</dbReference>
<dbReference type="Gene3D" id="1.25.40.10">
    <property type="entry name" value="Tetratricopeptide repeat domain"/>
    <property type="match status" value="2"/>
</dbReference>
<dbReference type="RefSeq" id="WP_126717452.1">
    <property type="nucleotide sequence ID" value="NZ_RWJF01000001.1"/>
</dbReference>
<dbReference type="SUPFAM" id="SSF48452">
    <property type="entry name" value="TPR-like"/>
    <property type="match status" value="3"/>
</dbReference>
<evidence type="ECO:0000313" key="4">
    <source>
        <dbReference type="Proteomes" id="UP000274661"/>
    </source>
</evidence>
<dbReference type="SUPFAM" id="SSF52200">
    <property type="entry name" value="Toll/Interleukin receptor TIR domain"/>
    <property type="match status" value="1"/>
</dbReference>
<reference evidence="3 4" key="1">
    <citation type="submission" date="2018-12" db="EMBL/GenBank/DDBJ databases">
        <title>Sphingomonas sp. HMF7854 Genome sequencing and assembly.</title>
        <authorList>
            <person name="Cha I."/>
            <person name="Kang H."/>
            <person name="Kim H."/>
            <person name="Kang J."/>
            <person name="Joh K."/>
        </authorList>
    </citation>
    <scope>NUCLEOTIDE SEQUENCE [LARGE SCALE GENOMIC DNA]</scope>
    <source>
        <strain evidence="3 4">HMF7854</strain>
    </source>
</reference>
<keyword evidence="1" id="KW-0472">Membrane</keyword>
<gene>
    <name evidence="3" type="ORF">HMF7854_01295</name>
</gene>
<dbReference type="Proteomes" id="UP000274661">
    <property type="component" value="Unassembled WGS sequence"/>
</dbReference>
<dbReference type="EMBL" id="RWJF01000001">
    <property type="protein sequence ID" value="RST29611.1"/>
    <property type="molecule type" value="Genomic_DNA"/>
</dbReference>
<evidence type="ECO:0000313" key="3">
    <source>
        <dbReference type="EMBL" id="RST29611.1"/>
    </source>
</evidence>
<feature type="domain" description="TIR" evidence="2">
    <location>
        <begin position="22"/>
        <end position="181"/>
    </location>
</feature>
<dbReference type="Gene3D" id="3.40.50.10140">
    <property type="entry name" value="Toll/interleukin-1 receptor homology (TIR) domain"/>
    <property type="match status" value="1"/>
</dbReference>
<dbReference type="Pfam" id="PF13676">
    <property type="entry name" value="TIR_2"/>
    <property type="match status" value="1"/>
</dbReference>
<protein>
    <submittedName>
        <fullName evidence="3">TIR domain-containing protein</fullName>
    </submittedName>
</protein>
<dbReference type="InterPro" id="IPR000157">
    <property type="entry name" value="TIR_dom"/>
</dbReference>
<feature type="transmembrane region" description="Helical" evidence="1">
    <location>
        <begin position="215"/>
        <end position="237"/>
    </location>
</feature>
<proteinExistence type="predicted"/>